<evidence type="ECO:0000313" key="12">
    <source>
        <dbReference type="EMBL" id="KAK8888724.1"/>
    </source>
</evidence>
<keyword evidence="9" id="KW-0175">Coiled coil</keyword>
<dbReference type="EMBL" id="JAPFFF010000005">
    <property type="protein sequence ID" value="KAK8888724.1"/>
    <property type="molecule type" value="Genomic_DNA"/>
</dbReference>
<dbReference type="PROSITE" id="PS51873">
    <property type="entry name" value="TRIAD"/>
    <property type="match status" value="1"/>
</dbReference>
<organism evidence="12 13">
    <name type="scientific">Tritrichomonas musculus</name>
    <dbReference type="NCBI Taxonomy" id="1915356"/>
    <lineage>
        <taxon>Eukaryota</taxon>
        <taxon>Metamonada</taxon>
        <taxon>Parabasalia</taxon>
        <taxon>Tritrichomonadida</taxon>
        <taxon>Tritrichomonadidae</taxon>
        <taxon>Tritrichomonas</taxon>
    </lineage>
</organism>
<evidence type="ECO:0000259" key="11">
    <source>
        <dbReference type="PROSITE" id="PS51873"/>
    </source>
</evidence>
<evidence type="ECO:0000256" key="3">
    <source>
        <dbReference type="ARBA" id="ARBA00022679"/>
    </source>
</evidence>
<sequence>MDGLSTHMAIRDELIKVKPDVVTNTEDYIINNNSYPDDLFEIICDALKGNEELLDLFKNHIGYDDHNQLYEFIFMPQNSNEENFYIAEEEEEEADGFYEDPISSENPPFLISSSLESIDIHKSKDEPEEPKVQKKNPTLDNVINIDEYQKQQNDIVEQISRLFSISFAAANLLLKKFEWDINLLIKQAGSKNEEIKGWLDKQGSIKTTNIGKGLCCICFEEDVDLYRHYCGHAICYECFKREIESQLEECEYPIVCRIEGCGSEIMQDDIETFCGKTVSQNYQRKYIEHQMFLNKELIKCPAEGCNYSIKRNSYNLCKIGKCICGKKICLKCRQDSHAPLTCEQVDKWNQIQEYFTKLEEDQKKWEFKELTLWRYRQRNMQEIVDVYKEFGRQLSEEIEEENKREIEEINEIKKQIQQETNKDIITHLESKLVDKELAHETKMQMRDNMNEDFLFESTNYPETLAHNAKTYFKYFNEWKKSKLENRRRKKANSNSDKTQIKYEKAMVKKCPNCQATIVKDGGCNQMVCHSCKYQFCWVCLENWSTHDNYFKCIHEKDNSNLNNNDNSNSNNNDNSNSNNNDNSNSNNNDNSNSNNNDNSNSNNNDNFNSNNNGNSNSNNNDNSNSNNNDNSNSNNNDNYNSNNNDNSNSNNNDNSNSNNNDNSNSNNNDNSNSNSNDQNELPQFVLIPKIVRIKNLRRSDVLRRFFRPMFGGSDDDGCSRADRFNNDYNAINIEDHLHEIGGYFENEEEDGGITIINENEEEEDLSDIDHTFTISPINPKNNSYYFSWKEIRRNTKDIQEQYSSIKDYLHKDFSPFFIYSIEHATSVLVSGYSLLFMLEPGSLTHQKLDYYISEAVGIYKFVLPHLCDFPVEEVDKLNAAIENLLFYANLINFKT</sequence>
<dbReference type="InterPro" id="IPR031127">
    <property type="entry name" value="E3_UB_ligase_RBR"/>
</dbReference>
<feature type="coiled-coil region" evidence="9">
    <location>
        <begin position="395"/>
        <end position="422"/>
    </location>
</feature>
<feature type="domain" description="RING-type" evidence="11">
    <location>
        <begin position="211"/>
        <end position="556"/>
    </location>
</feature>
<evidence type="ECO:0000256" key="9">
    <source>
        <dbReference type="SAM" id="Coils"/>
    </source>
</evidence>
<evidence type="ECO:0000256" key="2">
    <source>
        <dbReference type="ARBA" id="ARBA00012251"/>
    </source>
</evidence>
<evidence type="ECO:0000256" key="1">
    <source>
        <dbReference type="ARBA" id="ARBA00001798"/>
    </source>
</evidence>
<evidence type="ECO:0000256" key="7">
    <source>
        <dbReference type="ARBA" id="ARBA00022786"/>
    </source>
</evidence>
<evidence type="ECO:0000256" key="10">
    <source>
        <dbReference type="SAM" id="MobiDB-lite"/>
    </source>
</evidence>
<dbReference type="InterPro" id="IPR002867">
    <property type="entry name" value="IBR_dom"/>
</dbReference>
<evidence type="ECO:0000256" key="8">
    <source>
        <dbReference type="ARBA" id="ARBA00022833"/>
    </source>
</evidence>
<dbReference type="Pfam" id="PF22191">
    <property type="entry name" value="IBR_1"/>
    <property type="match status" value="1"/>
</dbReference>
<dbReference type="PANTHER" id="PTHR11685">
    <property type="entry name" value="RBR FAMILY RING FINGER AND IBR DOMAIN-CONTAINING"/>
    <property type="match status" value="1"/>
</dbReference>
<accession>A0ABR2KCC9</accession>
<dbReference type="InterPro" id="IPR044066">
    <property type="entry name" value="TRIAD_supradom"/>
</dbReference>
<keyword evidence="8" id="KW-0862">Zinc</keyword>
<keyword evidence="5" id="KW-0677">Repeat</keyword>
<protein>
    <recommendedName>
        <fullName evidence="2">RBR-type E3 ubiquitin transferase</fullName>
        <ecNumber evidence="2">2.3.2.31</ecNumber>
    </recommendedName>
</protein>
<reference evidence="12 13" key="1">
    <citation type="submission" date="2024-04" db="EMBL/GenBank/DDBJ databases">
        <title>Tritrichomonas musculus Genome.</title>
        <authorList>
            <person name="Alves-Ferreira E."/>
            <person name="Grigg M."/>
            <person name="Lorenzi H."/>
            <person name="Galac M."/>
        </authorList>
    </citation>
    <scope>NUCLEOTIDE SEQUENCE [LARGE SCALE GENOMIC DNA]</scope>
    <source>
        <strain evidence="12 13">EAF2021</strain>
    </source>
</reference>
<evidence type="ECO:0000256" key="5">
    <source>
        <dbReference type="ARBA" id="ARBA00022737"/>
    </source>
</evidence>
<keyword evidence="13" id="KW-1185">Reference proteome</keyword>
<feature type="compositionally biased region" description="Low complexity" evidence="10">
    <location>
        <begin position="561"/>
        <end position="677"/>
    </location>
</feature>
<dbReference type="SUPFAM" id="SSF57850">
    <property type="entry name" value="RING/U-box"/>
    <property type="match status" value="3"/>
</dbReference>
<keyword evidence="4" id="KW-0479">Metal-binding</keyword>
<evidence type="ECO:0000256" key="4">
    <source>
        <dbReference type="ARBA" id="ARBA00022723"/>
    </source>
</evidence>
<name>A0ABR2KCC9_9EUKA</name>
<dbReference type="SMART" id="SM00647">
    <property type="entry name" value="IBR"/>
    <property type="match status" value="2"/>
</dbReference>
<evidence type="ECO:0000313" key="13">
    <source>
        <dbReference type="Proteomes" id="UP001470230"/>
    </source>
</evidence>
<keyword evidence="7" id="KW-0833">Ubl conjugation pathway</keyword>
<dbReference type="Proteomes" id="UP001470230">
    <property type="component" value="Unassembled WGS sequence"/>
</dbReference>
<comment type="catalytic activity">
    <reaction evidence="1">
        <text>[E2 ubiquitin-conjugating enzyme]-S-ubiquitinyl-L-cysteine + [acceptor protein]-L-lysine = [E2 ubiquitin-conjugating enzyme]-L-cysteine + [acceptor protein]-N(6)-ubiquitinyl-L-lysine.</text>
        <dbReference type="EC" id="2.3.2.31"/>
    </reaction>
</comment>
<gene>
    <name evidence="12" type="ORF">M9Y10_033458</name>
</gene>
<keyword evidence="6" id="KW-0863">Zinc-finger</keyword>
<evidence type="ECO:0000256" key="6">
    <source>
        <dbReference type="ARBA" id="ARBA00022771"/>
    </source>
</evidence>
<comment type="caution">
    <text evidence="12">The sequence shown here is derived from an EMBL/GenBank/DDBJ whole genome shotgun (WGS) entry which is preliminary data.</text>
</comment>
<keyword evidence="3" id="KW-0808">Transferase</keyword>
<dbReference type="Pfam" id="PF01485">
    <property type="entry name" value="IBR"/>
    <property type="match status" value="1"/>
</dbReference>
<dbReference type="EC" id="2.3.2.31" evidence="2"/>
<dbReference type="Gene3D" id="1.20.120.1750">
    <property type="match status" value="1"/>
</dbReference>
<feature type="region of interest" description="Disordered" evidence="10">
    <location>
        <begin position="561"/>
        <end position="679"/>
    </location>
</feature>
<proteinExistence type="predicted"/>